<keyword evidence="1" id="KW-0472">Membrane</keyword>
<evidence type="ECO:0000256" key="1">
    <source>
        <dbReference type="SAM" id="Phobius"/>
    </source>
</evidence>
<dbReference type="Proteomes" id="UP000371977">
    <property type="component" value="Unassembled WGS sequence"/>
</dbReference>
<dbReference type="AlphaFoldDB" id="A0A6C2C517"/>
<keyword evidence="1" id="KW-0812">Transmembrane</keyword>
<proteinExistence type="predicted"/>
<organism evidence="2 3">
    <name type="scientific">Weissella muntiaci</name>
    <dbReference type="NCBI Taxonomy" id="2508881"/>
    <lineage>
        <taxon>Bacteria</taxon>
        <taxon>Bacillati</taxon>
        <taxon>Bacillota</taxon>
        <taxon>Bacilli</taxon>
        <taxon>Lactobacillales</taxon>
        <taxon>Lactobacillaceae</taxon>
        <taxon>Weissella</taxon>
    </lineage>
</organism>
<feature type="transmembrane region" description="Helical" evidence="1">
    <location>
        <begin position="35"/>
        <end position="58"/>
    </location>
</feature>
<protein>
    <submittedName>
        <fullName evidence="2">Uncharacterized protein</fullName>
    </submittedName>
</protein>
<comment type="caution">
    <text evidence="2">The sequence shown here is derived from an EMBL/GenBank/DDBJ whole genome shotgun (WGS) entry which is preliminary data.</text>
</comment>
<dbReference type="EMBL" id="SDGZ01000016">
    <property type="protein sequence ID" value="TYC48782.1"/>
    <property type="molecule type" value="Genomic_DNA"/>
</dbReference>
<gene>
    <name evidence="2" type="ORF">ESZ50_07850</name>
</gene>
<evidence type="ECO:0000313" key="2">
    <source>
        <dbReference type="EMBL" id="TYC48782.1"/>
    </source>
</evidence>
<keyword evidence="3" id="KW-1185">Reference proteome</keyword>
<sequence>MTLLTYCGWANATIADIFGTATIILSGETLWTKTIAQTFIISSIFLIASFICFLFRILQLDKEIRSEEKLLFNFHQKRKQKHMTDDEII</sequence>
<dbReference type="RefSeq" id="WP_148623020.1">
    <property type="nucleotide sequence ID" value="NZ_SDGZ01000016.1"/>
</dbReference>
<reference evidence="2 3" key="1">
    <citation type="submission" date="2019-01" db="EMBL/GenBank/DDBJ databases">
        <title>Weissella sp. nov., a novel lactic acid bacterium isolated from animal feces.</title>
        <authorList>
            <person name="Wang L.-T."/>
        </authorList>
    </citation>
    <scope>NUCLEOTIDE SEQUENCE [LARGE SCALE GENOMIC DNA]</scope>
    <source>
        <strain evidence="2 3">8H-2</strain>
    </source>
</reference>
<evidence type="ECO:0000313" key="3">
    <source>
        <dbReference type="Proteomes" id="UP000371977"/>
    </source>
</evidence>
<keyword evidence="1" id="KW-1133">Transmembrane helix</keyword>
<name>A0A6C2C517_9LACO</name>
<accession>A0A6C2C517</accession>